<comment type="catalytic activity">
    <reaction evidence="9">
        <text>(1,4-alpha-D-galacturonosyl)n+m + H2O = (1,4-alpha-D-galacturonosyl)n + (1,4-alpha-D-galacturonosyl)m.</text>
        <dbReference type="EC" id="3.2.1.15"/>
    </reaction>
</comment>
<feature type="non-terminal residue" evidence="11">
    <location>
        <position position="1"/>
    </location>
</feature>
<proteinExistence type="inferred from homology"/>
<dbReference type="EMBL" id="MCFI01000010">
    <property type="protein sequence ID" value="ORY81926.1"/>
    <property type="molecule type" value="Genomic_DNA"/>
</dbReference>
<dbReference type="InterPro" id="IPR006626">
    <property type="entry name" value="PbH1"/>
</dbReference>
<dbReference type="GO" id="GO:0045490">
    <property type="term" value="P:pectin catabolic process"/>
    <property type="evidence" value="ECO:0007669"/>
    <property type="project" value="TreeGrafter"/>
</dbReference>
<keyword evidence="6" id="KW-1015">Disulfide bond</keyword>
<dbReference type="Gene3D" id="2.160.20.10">
    <property type="entry name" value="Single-stranded right-handed beta-helix, Pectin lyase-like"/>
    <property type="match status" value="1"/>
</dbReference>
<dbReference type="RefSeq" id="XP_040725060.1">
    <property type="nucleotide sequence ID" value="XM_040867238.1"/>
</dbReference>
<dbReference type="InterPro" id="IPR012334">
    <property type="entry name" value="Pectin_lyas_fold"/>
</dbReference>
<dbReference type="EC" id="3.2.1.15" evidence="2"/>
<dbReference type="STRING" id="56484.A0A1Y2FF51"/>
<evidence type="ECO:0000256" key="2">
    <source>
        <dbReference type="ARBA" id="ARBA00012736"/>
    </source>
</evidence>
<evidence type="ECO:0000256" key="10">
    <source>
        <dbReference type="RuleBase" id="RU361169"/>
    </source>
</evidence>
<dbReference type="Proteomes" id="UP000193685">
    <property type="component" value="Unassembled WGS sequence"/>
</dbReference>
<dbReference type="InterPro" id="IPR050434">
    <property type="entry name" value="Glycosyl_hydrlase_28"/>
</dbReference>
<evidence type="ECO:0000256" key="5">
    <source>
        <dbReference type="ARBA" id="ARBA00022801"/>
    </source>
</evidence>
<evidence type="ECO:0000256" key="1">
    <source>
        <dbReference type="ARBA" id="ARBA00008834"/>
    </source>
</evidence>
<evidence type="ECO:0000256" key="6">
    <source>
        <dbReference type="ARBA" id="ARBA00023157"/>
    </source>
</evidence>
<dbReference type="GO" id="GO:0071555">
    <property type="term" value="P:cell wall organization"/>
    <property type="evidence" value="ECO:0007669"/>
    <property type="project" value="UniProtKB-KW"/>
</dbReference>
<dbReference type="PANTHER" id="PTHR31884:SF1">
    <property type="entry name" value="POLYGALACTURONASE"/>
    <property type="match status" value="1"/>
</dbReference>
<evidence type="ECO:0000313" key="12">
    <source>
        <dbReference type="Proteomes" id="UP000193685"/>
    </source>
</evidence>
<accession>A0A1Y2FF51</accession>
<reference evidence="11 12" key="1">
    <citation type="submission" date="2016-07" db="EMBL/GenBank/DDBJ databases">
        <title>Pervasive Adenine N6-methylation of Active Genes in Fungi.</title>
        <authorList>
            <consortium name="DOE Joint Genome Institute"/>
            <person name="Mondo S.J."/>
            <person name="Dannebaum R.O."/>
            <person name="Kuo R.C."/>
            <person name="Labutti K."/>
            <person name="Haridas S."/>
            <person name="Kuo A."/>
            <person name="Salamov A."/>
            <person name="Ahrendt S.R."/>
            <person name="Lipzen A."/>
            <person name="Sullivan W."/>
            <person name="Andreopoulos W.B."/>
            <person name="Clum A."/>
            <person name="Lindquist E."/>
            <person name="Daum C."/>
            <person name="Ramamoorthy G.K."/>
            <person name="Gryganskyi A."/>
            <person name="Culley D."/>
            <person name="Magnuson J.K."/>
            <person name="James T.Y."/>
            <person name="O'Malley M.A."/>
            <person name="Stajich J.E."/>
            <person name="Spatafora J.W."/>
            <person name="Visel A."/>
            <person name="Grigoriev I.V."/>
        </authorList>
    </citation>
    <scope>NUCLEOTIDE SEQUENCE [LARGE SCALE GENOMIC DNA]</scope>
    <source>
        <strain evidence="11 12">12-1054</strain>
    </source>
</reference>
<name>A0A1Y2FF51_PROLT</name>
<dbReference type="SMART" id="SM00710">
    <property type="entry name" value="PbH1"/>
    <property type="match status" value="5"/>
</dbReference>
<dbReference type="GeneID" id="63783837"/>
<dbReference type="Pfam" id="PF00295">
    <property type="entry name" value="Glyco_hydro_28"/>
    <property type="match status" value="1"/>
</dbReference>
<evidence type="ECO:0000256" key="8">
    <source>
        <dbReference type="ARBA" id="ARBA00023316"/>
    </source>
</evidence>
<evidence type="ECO:0000313" key="11">
    <source>
        <dbReference type="EMBL" id="ORY81926.1"/>
    </source>
</evidence>
<keyword evidence="4" id="KW-0677">Repeat</keyword>
<evidence type="ECO:0000256" key="3">
    <source>
        <dbReference type="ARBA" id="ARBA00022729"/>
    </source>
</evidence>
<sequence>VAVGDMTVPASTTLAFNMATGATLTIFGTIKFAYAKSKGPQVLISGQNVKVGGNGVIDGGGQQYWANKKDDGTKPDCLWLHDLHNSEVRDITIKNTPIQAVSILARYLNIINVKVDNSAGEQFGAQNTDAFDIGRSEHINIIGGKITTQDDAVVVNDGKHISITGVVAQGTHGFSISVSRGTVENVTVHDCTVNGGMYGVRLKTSKFGGAGSVKGVLWQNNRFHDIKVAAVAILQNYYDGRASGTPGNGVTI</sequence>
<keyword evidence="7 10" id="KW-0326">Glycosidase</keyword>
<dbReference type="GO" id="GO:0005576">
    <property type="term" value="C:extracellular region"/>
    <property type="evidence" value="ECO:0007669"/>
    <property type="project" value="TreeGrafter"/>
</dbReference>
<dbReference type="AlphaFoldDB" id="A0A1Y2FF51"/>
<dbReference type="SUPFAM" id="SSF51126">
    <property type="entry name" value="Pectin lyase-like"/>
    <property type="match status" value="1"/>
</dbReference>
<protein>
    <recommendedName>
        <fullName evidence="2">endo-polygalacturonase</fullName>
        <ecNumber evidence="2">3.2.1.15</ecNumber>
    </recommendedName>
</protein>
<dbReference type="InterPro" id="IPR011050">
    <property type="entry name" value="Pectin_lyase_fold/virulence"/>
</dbReference>
<evidence type="ECO:0000256" key="4">
    <source>
        <dbReference type="ARBA" id="ARBA00022737"/>
    </source>
</evidence>
<gene>
    <name evidence="11" type="ORF">BCR37DRAFT_336786</name>
</gene>
<dbReference type="GO" id="GO:0004650">
    <property type="term" value="F:polygalacturonase activity"/>
    <property type="evidence" value="ECO:0007669"/>
    <property type="project" value="UniProtKB-EC"/>
</dbReference>
<keyword evidence="5 10" id="KW-0378">Hydrolase</keyword>
<keyword evidence="8" id="KW-0961">Cell wall biogenesis/degradation</keyword>
<evidence type="ECO:0000256" key="9">
    <source>
        <dbReference type="ARBA" id="ARBA00034074"/>
    </source>
</evidence>
<comment type="caution">
    <text evidence="11">The sequence shown here is derived from an EMBL/GenBank/DDBJ whole genome shotgun (WGS) entry which is preliminary data.</text>
</comment>
<dbReference type="OMA" id="GYCHGGH"/>
<dbReference type="OrthoDB" id="1546079at2759"/>
<dbReference type="InterPro" id="IPR000743">
    <property type="entry name" value="Glyco_hydro_28"/>
</dbReference>
<keyword evidence="3" id="KW-0732">Signal</keyword>
<feature type="non-terminal residue" evidence="11">
    <location>
        <position position="252"/>
    </location>
</feature>
<comment type="similarity">
    <text evidence="1 10">Belongs to the glycosyl hydrolase 28 family.</text>
</comment>
<dbReference type="PANTHER" id="PTHR31884">
    <property type="entry name" value="POLYGALACTURONASE"/>
    <property type="match status" value="1"/>
</dbReference>
<evidence type="ECO:0000256" key="7">
    <source>
        <dbReference type="ARBA" id="ARBA00023295"/>
    </source>
</evidence>
<keyword evidence="12" id="KW-1185">Reference proteome</keyword>
<organism evidence="11 12">
    <name type="scientific">Protomyces lactucae-debilis</name>
    <dbReference type="NCBI Taxonomy" id="2754530"/>
    <lineage>
        <taxon>Eukaryota</taxon>
        <taxon>Fungi</taxon>
        <taxon>Dikarya</taxon>
        <taxon>Ascomycota</taxon>
        <taxon>Taphrinomycotina</taxon>
        <taxon>Taphrinomycetes</taxon>
        <taxon>Taphrinales</taxon>
        <taxon>Protomycetaceae</taxon>
        <taxon>Protomyces</taxon>
    </lineage>
</organism>